<feature type="compositionally biased region" description="Basic and acidic residues" evidence="1">
    <location>
        <begin position="137"/>
        <end position="167"/>
    </location>
</feature>
<dbReference type="Proteomes" id="UP000023703">
    <property type="component" value="Chromosome"/>
</dbReference>
<dbReference type="AlphaFoldDB" id="X5EDZ3"/>
<accession>X5EDZ3</accession>
<evidence type="ECO:0000313" key="3">
    <source>
        <dbReference type="Proteomes" id="UP000023703"/>
    </source>
</evidence>
<name>X5EDZ3_9CORY</name>
<feature type="compositionally biased region" description="Basic and acidic residues" evidence="1">
    <location>
        <begin position="59"/>
        <end position="82"/>
    </location>
</feature>
<dbReference type="EMBL" id="CP006842">
    <property type="protein sequence ID" value="AHW64796.1"/>
    <property type="molecule type" value="Genomic_DNA"/>
</dbReference>
<feature type="compositionally biased region" description="Polar residues" evidence="1">
    <location>
        <begin position="169"/>
        <end position="180"/>
    </location>
</feature>
<feature type="compositionally biased region" description="Polar residues" evidence="1">
    <location>
        <begin position="120"/>
        <end position="136"/>
    </location>
</feature>
<keyword evidence="3" id="KW-1185">Reference proteome</keyword>
<dbReference type="KEGG" id="cgy:CGLY_11755"/>
<reference evidence="2 3" key="1">
    <citation type="journal article" date="2015" name="Int. J. Syst. Evol. Microbiol.">
        <title>Revisiting Corynebacterium glyciniphilum (ex Kubota et al., 1972) sp. nov., nom. rev., isolated from putrefied banana.</title>
        <authorList>
            <person name="Al-Dilaimi A."/>
            <person name="Bednarz H."/>
            <person name="Lomker A."/>
            <person name="Niehaus K."/>
            <person name="Kalinowski J."/>
            <person name="Ruckert C."/>
        </authorList>
    </citation>
    <scope>NUCLEOTIDE SEQUENCE [LARGE SCALE GENOMIC DNA]</scope>
    <source>
        <strain evidence="2">AJ 3170</strain>
    </source>
</reference>
<organism evidence="2 3">
    <name type="scientific">Corynebacterium glyciniphilum AJ 3170</name>
    <dbReference type="NCBI Taxonomy" id="1404245"/>
    <lineage>
        <taxon>Bacteria</taxon>
        <taxon>Bacillati</taxon>
        <taxon>Actinomycetota</taxon>
        <taxon>Actinomycetes</taxon>
        <taxon>Mycobacteriales</taxon>
        <taxon>Corynebacteriaceae</taxon>
        <taxon>Corynebacterium</taxon>
    </lineage>
</organism>
<evidence type="ECO:0000313" key="2">
    <source>
        <dbReference type="EMBL" id="AHW64796.1"/>
    </source>
</evidence>
<dbReference type="STRING" id="1404245.CGLY_11755"/>
<gene>
    <name evidence="2" type="ORF">CGLY_11755</name>
</gene>
<sequence>MDNEKRVDDEKVAEMQRLLREGGEDAVTRRYAAASVASDEFREAQCRREIVRKNMAERRQMAMEEEEKRQARLAEERASADKKAHHNAVNSAEVQDKGAEAEQATVNKAEKAGKSADGSDVTNTGTSAETAQLDNQRQADRPVKEVDQTQRSQFDRLKEESEREAQRKPLSQEQSSSLPH</sequence>
<proteinExistence type="predicted"/>
<dbReference type="HOGENOM" id="CLU_1493825_0_0_11"/>
<evidence type="ECO:0000256" key="1">
    <source>
        <dbReference type="SAM" id="MobiDB-lite"/>
    </source>
</evidence>
<feature type="region of interest" description="Disordered" evidence="1">
    <location>
        <begin position="59"/>
        <end position="180"/>
    </location>
</feature>
<dbReference type="RefSeq" id="WP_144313682.1">
    <property type="nucleotide sequence ID" value="NZ_CP006842.1"/>
</dbReference>
<protein>
    <submittedName>
        <fullName evidence="2">Uncharacterized protein</fullName>
    </submittedName>
</protein>